<feature type="compositionally biased region" description="Basic and acidic residues" evidence="1">
    <location>
        <begin position="178"/>
        <end position="188"/>
    </location>
</feature>
<organism evidence="2 3">
    <name type="scientific">Cymbomonas tetramitiformis</name>
    <dbReference type="NCBI Taxonomy" id="36881"/>
    <lineage>
        <taxon>Eukaryota</taxon>
        <taxon>Viridiplantae</taxon>
        <taxon>Chlorophyta</taxon>
        <taxon>Pyramimonadophyceae</taxon>
        <taxon>Pyramimonadales</taxon>
        <taxon>Pyramimonadaceae</taxon>
        <taxon>Cymbomonas</taxon>
    </lineage>
</organism>
<proteinExistence type="predicted"/>
<accession>A0AAE0FG40</accession>
<dbReference type="AlphaFoldDB" id="A0AAE0FG40"/>
<protein>
    <recommendedName>
        <fullName evidence="4">CMP/dCMP-type deaminase domain-containing protein</fullName>
    </recommendedName>
</protein>
<dbReference type="Proteomes" id="UP001190700">
    <property type="component" value="Unassembled WGS sequence"/>
</dbReference>
<comment type="caution">
    <text evidence="2">The sequence shown here is derived from an EMBL/GenBank/DDBJ whole genome shotgun (WGS) entry which is preliminary data.</text>
</comment>
<dbReference type="SUPFAM" id="SSF53927">
    <property type="entry name" value="Cytidine deaminase-like"/>
    <property type="match status" value="1"/>
</dbReference>
<keyword evidence="3" id="KW-1185">Reference proteome</keyword>
<reference evidence="2 3" key="1">
    <citation type="journal article" date="2015" name="Genome Biol. Evol.">
        <title>Comparative Genomics of a Bacterivorous Green Alga Reveals Evolutionary Causalities and Consequences of Phago-Mixotrophic Mode of Nutrition.</title>
        <authorList>
            <person name="Burns J.A."/>
            <person name="Paasch A."/>
            <person name="Narechania A."/>
            <person name="Kim E."/>
        </authorList>
    </citation>
    <scope>NUCLEOTIDE SEQUENCE [LARGE SCALE GENOMIC DNA]</scope>
    <source>
        <strain evidence="2 3">PLY_AMNH</strain>
    </source>
</reference>
<feature type="region of interest" description="Disordered" evidence="1">
    <location>
        <begin position="155"/>
        <end position="216"/>
    </location>
</feature>
<evidence type="ECO:0000313" key="2">
    <source>
        <dbReference type="EMBL" id="KAK3258959.1"/>
    </source>
</evidence>
<evidence type="ECO:0008006" key="4">
    <source>
        <dbReference type="Google" id="ProtNLM"/>
    </source>
</evidence>
<evidence type="ECO:0000313" key="3">
    <source>
        <dbReference type="Proteomes" id="UP001190700"/>
    </source>
</evidence>
<dbReference type="GO" id="GO:0003824">
    <property type="term" value="F:catalytic activity"/>
    <property type="evidence" value="ECO:0007669"/>
    <property type="project" value="InterPro"/>
</dbReference>
<dbReference type="EMBL" id="LGRX02019120">
    <property type="protein sequence ID" value="KAK3258959.1"/>
    <property type="molecule type" value="Genomic_DNA"/>
</dbReference>
<evidence type="ECO:0000256" key="1">
    <source>
        <dbReference type="SAM" id="MobiDB-lite"/>
    </source>
</evidence>
<name>A0AAE0FG40_9CHLO</name>
<sequence length="216" mass="23025">MESCDTLPPEVQAAAEAHGLTPFLVKVPGQAPSTREQYSEWNTIWPMTFHPPNSHLTTPLEQPTLKDRQQMLHGVMAAAREAIHSASQGLGLNGAVVIEPNTGRVIGTSHGANATDTLPCAEAAGTCAEGEEMPRPHPLHHAVMRVIEAMAERDRRKFPPRGNGEDLGAEAGPSRWEMGARHRDDSELGSKGGMEAADTEASTDASGGAKRRRTGG</sequence>
<dbReference type="InterPro" id="IPR016193">
    <property type="entry name" value="Cytidine_deaminase-like"/>
</dbReference>
<gene>
    <name evidence="2" type="ORF">CYMTET_32020</name>
</gene>